<protein>
    <recommendedName>
        <fullName evidence="1">RCK C-terminal domain-containing protein</fullName>
    </recommendedName>
</protein>
<dbReference type="Pfam" id="PF02080">
    <property type="entry name" value="TrkA_C"/>
    <property type="match status" value="1"/>
</dbReference>
<dbReference type="AlphaFoldDB" id="A0A3D8J950"/>
<evidence type="ECO:0000313" key="2">
    <source>
        <dbReference type="EMBL" id="RDU73394.1"/>
    </source>
</evidence>
<organism evidence="2 3">
    <name type="scientific">Helicobacter aurati</name>
    <dbReference type="NCBI Taxonomy" id="137778"/>
    <lineage>
        <taxon>Bacteria</taxon>
        <taxon>Pseudomonadati</taxon>
        <taxon>Campylobacterota</taxon>
        <taxon>Epsilonproteobacteria</taxon>
        <taxon>Campylobacterales</taxon>
        <taxon>Helicobacteraceae</taxon>
        <taxon>Helicobacter</taxon>
    </lineage>
</organism>
<dbReference type="EMBL" id="NXLW01000002">
    <property type="protein sequence ID" value="RDU73394.1"/>
    <property type="molecule type" value="Genomic_DNA"/>
</dbReference>
<name>A0A3D8J950_9HELI</name>
<dbReference type="PROSITE" id="PS51202">
    <property type="entry name" value="RCK_C"/>
    <property type="match status" value="1"/>
</dbReference>
<dbReference type="GO" id="GO:0006813">
    <property type="term" value="P:potassium ion transport"/>
    <property type="evidence" value="ECO:0007669"/>
    <property type="project" value="InterPro"/>
</dbReference>
<dbReference type="GO" id="GO:0008324">
    <property type="term" value="F:monoatomic cation transmembrane transporter activity"/>
    <property type="evidence" value="ECO:0007669"/>
    <property type="project" value="InterPro"/>
</dbReference>
<sequence>MKHILLIVDGEIALYFLQKVVNAYYSNNFYIVFYQDPVFLPSEIPSTFQFYQCDYTSSFRLNNLLANKDISDAFIVLKDPNESNTVYEYLRNNYKKTRIIKSIYDLNSKYQQLMKQDSNLMCISQTNAISLRLLSRLPNVPVIPRGFGLEQGEVMEIGVPSGSVFAHRQIGTIQQINWKIIGIYRHQNFMLATSQSIIMPGDTLLVAGNPNVMQTIYHRIKSDMGQFPLPFGREIYLILDMSLQRREQMLFDCREAIYLHKHLKSIRLTIKILNPTNFQIIQEIDSLSQNDISVIVDYKNFDFIQTVRNKFGKKIGLIVVGREIFSKKNYRKILWQSKIPVFKTAKNPLSANNYTTDIVKSKLYEKNTLRYPPAVKESLLVVTGDSYKDYHISTVIFDISKQLQLNIKVYDFEPDNHFSNEIAEHFSNISRIFERKFFIERTNSHNPILYLRNLKTPVLQFIPFRVSITKSRVLAFMRVQFESLSFMVESNPQFFIPIVE</sequence>
<dbReference type="Proteomes" id="UP000256424">
    <property type="component" value="Unassembled WGS sequence"/>
</dbReference>
<evidence type="ECO:0000259" key="1">
    <source>
        <dbReference type="PROSITE" id="PS51202"/>
    </source>
</evidence>
<keyword evidence="3" id="KW-1185">Reference proteome</keyword>
<dbReference type="RefSeq" id="WP_104763007.1">
    <property type="nucleotide sequence ID" value="NZ_FZPM01000012.1"/>
</dbReference>
<evidence type="ECO:0000313" key="3">
    <source>
        <dbReference type="Proteomes" id="UP000256424"/>
    </source>
</evidence>
<dbReference type="OrthoDB" id="5337496at2"/>
<dbReference type="Gene3D" id="3.30.70.1450">
    <property type="entry name" value="Regulator of K+ conductance, C-terminal domain"/>
    <property type="match status" value="1"/>
</dbReference>
<accession>A0A3D8J950</accession>
<dbReference type="SUPFAM" id="SSF116726">
    <property type="entry name" value="TrkA C-terminal domain-like"/>
    <property type="match status" value="1"/>
</dbReference>
<feature type="domain" description="RCK C-terminal" evidence="1">
    <location>
        <begin position="140"/>
        <end position="222"/>
    </location>
</feature>
<proteinExistence type="predicted"/>
<dbReference type="InterPro" id="IPR036721">
    <property type="entry name" value="RCK_C_sf"/>
</dbReference>
<reference evidence="2 3" key="1">
    <citation type="submission" date="2018-04" db="EMBL/GenBank/DDBJ databases">
        <title>Novel Campyloabacter and Helicobacter Species and Strains.</title>
        <authorList>
            <person name="Mannion A.J."/>
            <person name="Shen Z."/>
            <person name="Fox J.G."/>
        </authorList>
    </citation>
    <scope>NUCLEOTIDE SEQUENCE [LARGE SCALE GENOMIC DNA]</scope>
    <source>
        <strain evidence="2 3">MIT 97-5075</strain>
    </source>
</reference>
<dbReference type="InterPro" id="IPR006037">
    <property type="entry name" value="RCK_C"/>
</dbReference>
<gene>
    <name evidence="2" type="ORF">CQA66_01645</name>
</gene>
<comment type="caution">
    <text evidence="2">The sequence shown here is derived from an EMBL/GenBank/DDBJ whole genome shotgun (WGS) entry which is preliminary data.</text>
</comment>